<comment type="similarity">
    <text evidence="2">Belongs to the RETICULATA family.</text>
</comment>
<keyword evidence="7 10" id="KW-1133">Transmembrane helix</keyword>
<feature type="transmembrane region" description="Helical" evidence="10">
    <location>
        <begin position="164"/>
        <end position="184"/>
    </location>
</feature>
<dbReference type="EMBL" id="LNRQ01000002">
    <property type="protein sequence ID" value="KZN05666.1"/>
    <property type="molecule type" value="Genomic_DNA"/>
</dbReference>
<keyword evidence="4" id="KW-0934">Plastid</keyword>
<name>A0A166DTP6_DAUCS</name>
<proteinExistence type="inferred from homology"/>
<keyword evidence="3" id="KW-0150">Chloroplast</keyword>
<dbReference type="AlphaFoldDB" id="A0A166DTP6"/>
<organism evidence="11">
    <name type="scientific">Daucus carota subsp. sativus</name>
    <name type="common">Carrot</name>
    <dbReference type="NCBI Taxonomy" id="79200"/>
    <lineage>
        <taxon>Eukaryota</taxon>
        <taxon>Viridiplantae</taxon>
        <taxon>Streptophyta</taxon>
        <taxon>Embryophyta</taxon>
        <taxon>Tracheophyta</taxon>
        <taxon>Spermatophyta</taxon>
        <taxon>Magnoliopsida</taxon>
        <taxon>eudicotyledons</taxon>
        <taxon>Gunneridae</taxon>
        <taxon>Pentapetalae</taxon>
        <taxon>asterids</taxon>
        <taxon>campanulids</taxon>
        <taxon>Apiales</taxon>
        <taxon>Apiaceae</taxon>
        <taxon>Apioideae</taxon>
        <taxon>Scandiceae</taxon>
        <taxon>Daucinae</taxon>
        <taxon>Daucus</taxon>
        <taxon>Daucus sect. Daucus</taxon>
    </lineage>
</organism>
<evidence type="ECO:0000256" key="10">
    <source>
        <dbReference type="SAM" id="Phobius"/>
    </source>
</evidence>
<dbReference type="InterPro" id="IPR021825">
    <property type="entry name" value="RETICULATA-related"/>
</dbReference>
<dbReference type="STRING" id="79200.A0A166DTP6"/>
<protein>
    <submittedName>
        <fullName evidence="11">Uncharacterized protein</fullName>
    </submittedName>
</protein>
<dbReference type="GO" id="GO:0031969">
    <property type="term" value="C:chloroplast membrane"/>
    <property type="evidence" value="ECO:0007669"/>
    <property type="project" value="UniProtKB-SubCell"/>
</dbReference>
<reference evidence="11" key="1">
    <citation type="journal article" date="2016" name="Nat. Genet.">
        <title>A high-quality carrot genome assembly provides new insights into carotenoid accumulation and asterid genome evolution.</title>
        <authorList>
            <person name="Iorizzo M."/>
            <person name="Ellison S."/>
            <person name="Senalik D."/>
            <person name="Zeng P."/>
            <person name="Satapoomin P."/>
            <person name="Huang J."/>
            <person name="Bowman M."/>
            <person name="Iovene M."/>
            <person name="Sanseverino W."/>
            <person name="Cavagnaro P."/>
            <person name="Yildiz M."/>
            <person name="Macko-Podgorni A."/>
            <person name="Moranska E."/>
            <person name="Grzebelus E."/>
            <person name="Grzebelus D."/>
            <person name="Ashrafi H."/>
            <person name="Zheng Z."/>
            <person name="Cheng S."/>
            <person name="Spooner D."/>
            <person name="Van Deynze A."/>
            <person name="Simon P."/>
        </authorList>
    </citation>
    <scope>NUCLEOTIDE SEQUENCE [LARGE SCALE GENOMIC DNA]</scope>
    <source>
        <tissue evidence="11">Leaf</tissue>
    </source>
</reference>
<dbReference type="PANTHER" id="PTHR31620">
    <property type="entry name" value="PROTEIN RETICULATA-RELATED 2, CHLOROPLASTIC-RELATED"/>
    <property type="match status" value="1"/>
</dbReference>
<evidence type="ECO:0000256" key="5">
    <source>
        <dbReference type="ARBA" id="ARBA00022692"/>
    </source>
</evidence>
<dbReference type="Pfam" id="PF11891">
    <property type="entry name" value="RETICULATA-like"/>
    <property type="match status" value="1"/>
</dbReference>
<sequence length="546" mass="59023">MSSMAQLHRSLIPSHYHQFKSNTSMDRVYNNLAFPSTPTSSNLFISPLPKVQLTLNFLTTKFQFPCATVAGGGSINDGIGGSSEGGGGDGNNNGDGSSSPNPDDSSSLDGFGPLGAFLSGWRSRVAADPQFPFKVLMEEIVGVSACVLGDMATRPNFGLNELDFVFSTLVVGSILNFTLMYLLAPTLASSGAALPAFFASCPPSHMFEPGPFSVLDRFGTFVYKGMVFAGVGLAAGLVGTALSNGLIMMRKKMDPTFETPNKAPPTLLNALTWAAHMGISSNFRYQTLNGVEYVLAKGLPSFVFKTSVVVLRVMNNILGGMSFVVLARLTGSQSSGAKEVKLVTGEEVEALATSADEKEKLLQDCDSGESVPNSADINPIGTAPPTAELEPIRSDYSQISCVPTLFPGPFQLNYRKELSYHLHVLTCQIIVCCFYPRGGRLTPSQVADKVKYFFKYYSINRHKMTVMTPSYHAESYSPEDNRFDLRQFLYNARWPYQFRKIDEMVKEIDGHKVTLIKATEKDHQDVTSVGGMGVIAAGSGDPRAGV</sequence>
<dbReference type="Gramene" id="KZN05666">
    <property type="protein sequence ID" value="KZN05666"/>
    <property type="gene ID" value="DCAR_006503"/>
</dbReference>
<evidence type="ECO:0000256" key="3">
    <source>
        <dbReference type="ARBA" id="ARBA00022528"/>
    </source>
</evidence>
<keyword evidence="8 10" id="KW-0472">Membrane</keyword>
<dbReference type="InterPro" id="IPR014729">
    <property type="entry name" value="Rossmann-like_a/b/a_fold"/>
</dbReference>
<evidence type="ECO:0000313" key="11">
    <source>
        <dbReference type="EMBL" id="KZN05666.1"/>
    </source>
</evidence>
<accession>A0A166DTP6</accession>
<evidence type="ECO:0000256" key="4">
    <source>
        <dbReference type="ARBA" id="ARBA00022640"/>
    </source>
</evidence>
<keyword evidence="6" id="KW-0809">Transit peptide</keyword>
<evidence type="ECO:0000256" key="1">
    <source>
        <dbReference type="ARBA" id="ARBA00004508"/>
    </source>
</evidence>
<feature type="region of interest" description="Disordered" evidence="9">
    <location>
        <begin position="78"/>
        <end position="105"/>
    </location>
</feature>
<gene>
    <name evidence="11" type="ORF">DCAR_006503</name>
</gene>
<comment type="subcellular location">
    <subcellularLocation>
        <location evidence="1">Plastid</location>
        <location evidence="1">Chloroplast membrane</location>
        <topology evidence="1">Multi-pass membrane protein</topology>
    </subcellularLocation>
</comment>
<feature type="transmembrane region" description="Helical" evidence="10">
    <location>
        <begin position="221"/>
        <end position="243"/>
    </location>
</feature>
<dbReference type="PANTHER" id="PTHR31620:SF15">
    <property type="entry name" value="PROTEIN RETICULATA-RELATED 2, CHLOROPLASTIC-RELATED"/>
    <property type="match status" value="1"/>
</dbReference>
<comment type="caution">
    <text evidence="11">The sequence shown here is derived from an EMBL/GenBank/DDBJ whole genome shotgun (WGS) entry which is preliminary data.</text>
</comment>
<keyword evidence="5 10" id="KW-0812">Transmembrane</keyword>
<feature type="compositionally biased region" description="Low complexity" evidence="9">
    <location>
        <begin position="94"/>
        <end position="105"/>
    </location>
</feature>
<dbReference type="Gene3D" id="3.40.50.620">
    <property type="entry name" value="HUPs"/>
    <property type="match status" value="1"/>
</dbReference>
<evidence type="ECO:0000256" key="6">
    <source>
        <dbReference type="ARBA" id="ARBA00022946"/>
    </source>
</evidence>
<evidence type="ECO:0000256" key="8">
    <source>
        <dbReference type="ARBA" id="ARBA00023136"/>
    </source>
</evidence>
<evidence type="ECO:0000256" key="9">
    <source>
        <dbReference type="SAM" id="MobiDB-lite"/>
    </source>
</evidence>
<feature type="compositionally biased region" description="Gly residues" evidence="9">
    <location>
        <begin position="78"/>
        <end position="93"/>
    </location>
</feature>
<evidence type="ECO:0000256" key="2">
    <source>
        <dbReference type="ARBA" id="ARBA00010793"/>
    </source>
</evidence>
<evidence type="ECO:0000256" key="7">
    <source>
        <dbReference type="ARBA" id="ARBA00022989"/>
    </source>
</evidence>